<name>A0A0A1YIQ4_9PSED</name>
<dbReference type="PANTHER" id="PTHR43807:SF20">
    <property type="entry name" value="FI04487P"/>
    <property type="match status" value="1"/>
</dbReference>
<dbReference type="STRING" id="1395571.TMS3_0109950"/>
<keyword evidence="8" id="KW-1185">Reference proteome</keyword>
<keyword evidence="5" id="KW-0663">Pyridoxal phosphate</keyword>
<dbReference type="GO" id="GO:0030170">
    <property type="term" value="F:pyridoxal phosphate binding"/>
    <property type="evidence" value="ECO:0007669"/>
    <property type="project" value="InterPro"/>
</dbReference>
<evidence type="ECO:0000256" key="3">
    <source>
        <dbReference type="ARBA" id="ARBA00022576"/>
    </source>
</evidence>
<evidence type="ECO:0000256" key="1">
    <source>
        <dbReference type="ARBA" id="ARBA00001933"/>
    </source>
</evidence>
<evidence type="ECO:0000256" key="5">
    <source>
        <dbReference type="ARBA" id="ARBA00022898"/>
    </source>
</evidence>
<dbReference type="SUPFAM" id="SSF53383">
    <property type="entry name" value="PLP-dependent transferases"/>
    <property type="match status" value="1"/>
</dbReference>
<dbReference type="InterPro" id="IPR015421">
    <property type="entry name" value="PyrdxlP-dep_Trfase_major"/>
</dbReference>
<evidence type="ECO:0000313" key="7">
    <source>
        <dbReference type="EMBL" id="KFX69827.1"/>
    </source>
</evidence>
<keyword evidence="3 7" id="KW-0032">Aminotransferase</keyword>
<dbReference type="CDD" id="cd00609">
    <property type="entry name" value="AAT_like"/>
    <property type="match status" value="1"/>
</dbReference>
<comment type="caution">
    <text evidence="7">The sequence shown here is derived from an EMBL/GenBank/DDBJ whole genome shotgun (WGS) entry which is preliminary data.</text>
</comment>
<gene>
    <name evidence="7" type="ORF">TMS3_0109950</name>
</gene>
<comment type="similarity">
    <text evidence="2">Belongs to the class-I pyridoxal-phosphate-dependent aminotransferase family.</text>
</comment>
<proteinExistence type="inferred from homology"/>
<evidence type="ECO:0000256" key="2">
    <source>
        <dbReference type="ARBA" id="ARBA00007441"/>
    </source>
</evidence>
<dbReference type="PANTHER" id="PTHR43807">
    <property type="entry name" value="FI04487P"/>
    <property type="match status" value="1"/>
</dbReference>
<dbReference type="Proteomes" id="UP000030063">
    <property type="component" value="Unassembled WGS sequence"/>
</dbReference>
<sequence length="382" mass="42459">MINSKLPNVGTTIFTRMSQLAMETGALNLSQGFPDFDGPQALCDAVGRHIAAGHNQYSPMTGLPALREQVAAKIQRCYGRAVSADSEITITPGATQAIFCAIQTLIRPGDEVIVFDPCYDSYEPAVELAGGRCVHVPLGQPDFSIDWQRLSDALSPKTRLIILNSPHNPSGALISRTELDHLATLIRDRDIYLVSDEVYEHLVFDGAQHVSVVSHEELYQRAFVVSSFGKTYHVTGWKTGYVVAPAALSAELRKVHQYVSFCGVTPLQWALADFMVEHPEHVEQLPAFYQAKRDLFCDLLADSRFSFTRAAGTFFQLADYSAIRDDLDDVAMSEWLTREHGVATIPVSVFYQQAPKDLRLVRFCFAKREETLRQAAEKLCAI</sequence>
<dbReference type="Gene3D" id="3.90.1150.10">
    <property type="entry name" value="Aspartate Aminotransferase, domain 1"/>
    <property type="match status" value="1"/>
</dbReference>
<evidence type="ECO:0000259" key="6">
    <source>
        <dbReference type="Pfam" id="PF00155"/>
    </source>
</evidence>
<dbReference type="NCBIfam" id="NF006569">
    <property type="entry name" value="PRK09082.1"/>
    <property type="match status" value="1"/>
</dbReference>
<dbReference type="InterPro" id="IPR015422">
    <property type="entry name" value="PyrdxlP-dep_Trfase_small"/>
</dbReference>
<dbReference type="GO" id="GO:0005737">
    <property type="term" value="C:cytoplasm"/>
    <property type="evidence" value="ECO:0007669"/>
    <property type="project" value="TreeGrafter"/>
</dbReference>
<dbReference type="Gene3D" id="3.40.640.10">
    <property type="entry name" value="Type I PLP-dependent aspartate aminotransferase-like (Major domain)"/>
    <property type="match status" value="1"/>
</dbReference>
<accession>A0A0A1YIQ4</accession>
<dbReference type="InterPro" id="IPR015424">
    <property type="entry name" value="PyrdxlP-dep_Trfase"/>
</dbReference>
<dbReference type="FunFam" id="3.40.640.10:FF:000033">
    <property type="entry name" value="Aspartate aminotransferase"/>
    <property type="match status" value="1"/>
</dbReference>
<dbReference type="EMBL" id="AWSQ01000002">
    <property type="protein sequence ID" value="KFX69827.1"/>
    <property type="molecule type" value="Genomic_DNA"/>
</dbReference>
<dbReference type="RefSeq" id="WP_025165076.1">
    <property type="nucleotide sequence ID" value="NZ_AWSQ01000002.1"/>
</dbReference>
<feature type="domain" description="Aminotransferase class I/classII large" evidence="6">
    <location>
        <begin position="27"/>
        <end position="379"/>
    </location>
</feature>
<dbReference type="InterPro" id="IPR051326">
    <property type="entry name" value="Kynurenine-oxoglutarate_AT"/>
</dbReference>
<dbReference type="eggNOG" id="COG0436">
    <property type="taxonomic scope" value="Bacteria"/>
</dbReference>
<dbReference type="GO" id="GO:0016212">
    <property type="term" value="F:kynurenine-oxoglutarate transaminase activity"/>
    <property type="evidence" value="ECO:0007669"/>
    <property type="project" value="TreeGrafter"/>
</dbReference>
<dbReference type="AlphaFoldDB" id="A0A0A1YIQ4"/>
<keyword evidence="4 7" id="KW-0808">Transferase</keyword>
<protein>
    <submittedName>
        <fullName evidence="7">Aminotransferase</fullName>
    </submittedName>
</protein>
<reference evidence="7 8" key="1">
    <citation type="journal article" date="2014" name="Genome Announc.">
        <title>Draft Genome Sequence of Petroleum Oil-Degrading Marine Bacterium Pseudomonas taeanensis Strain MS-3, Isolated from a Crude Oil-Contaminated Seashore.</title>
        <authorList>
            <person name="Lee S.Y."/>
            <person name="Kim S.H."/>
            <person name="Lee D.G."/>
            <person name="Shin S."/>
            <person name="Yun S.H."/>
            <person name="Choi C.W."/>
            <person name="Chung Y.H."/>
            <person name="Choi J.S."/>
            <person name="Kahng H.Y."/>
            <person name="Kim S.I."/>
        </authorList>
    </citation>
    <scope>NUCLEOTIDE SEQUENCE [LARGE SCALE GENOMIC DNA]</scope>
    <source>
        <strain evidence="7 8">MS-3</strain>
    </source>
</reference>
<evidence type="ECO:0000256" key="4">
    <source>
        <dbReference type="ARBA" id="ARBA00022679"/>
    </source>
</evidence>
<dbReference type="OrthoDB" id="9763453at2"/>
<evidence type="ECO:0000313" key="8">
    <source>
        <dbReference type="Proteomes" id="UP000030063"/>
    </source>
</evidence>
<organism evidence="7 8">
    <name type="scientific">Pseudomonas taeanensis MS-3</name>
    <dbReference type="NCBI Taxonomy" id="1395571"/>
    <lineage>
        <taxon>Bacteria</taxon>
        <taxon>Pseudomonadati</taxon>
        <taxon>Pseudomonadota</taxon>
        <taxon>Gammaproteobacteria</taxon>
        <taxon>Pseudomonadales</taxon>
        <taxon>Pseudomonadaceae</taxon>
        <taxon>Pseudomonas</taxon>
    </lineage>
</organism>
<dbReference type="Pfam" id="PF00155">
    <property type="entry name" value="Aminotran_1_2"/>
    <property type="match status" value="1"/>
</dbReference>
<comment type="cofactor">
    <cofactor evidence="1">
        <name>pyridoxal 5'-phosphate</name>
        <dbReference type="ChEBI" id="CHEBI:597326"/>
    </cofactor>
</comment>
<dbReference type="InterPro" id="IPR004839">
    <property type="entry name" value="Aminotransferase_I/II_large"/>
</dbReference>